<dbReference type="EMBL" id="JAHOPB010000001">
    <property type="protein sequence ID" value="MBU8875662.1"/>
    <property type="molecule type" value="Genomic_DNA"/>
</dbReference>
<dbReference type="PROSITE" id="PS50994">
    <property type="entry name" value="INTEGRASE"/>
    <property type="match status" value="1"/>
</dbReference>
<keyword evidence="1" id="KW-1133">Transmembrane helix</keyword>
<dbReference type="InterPro" id="IPR001584">
    <property type="entry name" value="Integrase_cat-core"/>
</dbReference>
<name>A0ABS6IM42_9HYPH</name>
<evidence type="ECO:0000259" key="2">
    <source>
        <dbReference type="PROSITE" id="PS50994"/>
    </source>
</evidence>
<feature type="domain" description="Integrase catalytic" evidence="2">
    <location>
        <begin position="47"/>
        <end position="185"/>
    </location>
</feature>
<evidence type="ECO:0000256" key="1">
    <source>
        <dbReference type="SAM" id="Phobius"/>
    </source>
</evidence>
<dbReference type="Proteomes" id="UP000727907">
    <property type="component" value="Unassembled WGS sequence"/>
</dbReference>
<organism evidence="3 4">
    <name type="scientific">Reyranella humidisoli</name>
    <dbReference type="NCBI Taxonomy" id="2849149"/>
    <lineage>
        <taxon>Bacteria</taxon>
        <taxon>Pseudomonadati</taxon>
        <taxon>Pseudomonadota</taxon>
        <taxon>Alphaproteobacteria</taxon>
        <taxon>Hyphomicrobiales</taxon>
        <taxon>Reyranellaceae</taxon>
        <taxon>Reyranella</taxon>
    </lineage>
</organism>
<gene>
    <name evidence="3" type="ORF">KQ910_17950</name>
</gene>
<evidence type="ECO:0000313" key="3">
    <source>
        <dbReference type="EMBL" id="MBU8875662.1"/>
    </source>
</evidence>
<reference evidence="3 4" key="1">
    <citation type="submission" date="2021-06" db="EMBL/GenBank/DDBJ databases">
        <authorList>
            <person name="Lee D.H."/>
        </authorList>
    </citation>
    <scope>NUCLEOTIDE SEQUENCE [LARGE SCALE GENOMIC DNA]</scope>
    <source>
        <strain evidence="3 4">MMS21-HV4-11</strain>
    </source>
</reference>
<sequence length="185" mass="21042">MSLANRLWGAPRIHGELLKLGIDIAQSTVAKYMARNGRGRSQTWKTFLHNHSTGIAAMDFLVAPTIGFKLLFVLVILRHQRRWLISLTVTTNPTAEWIARQITEAFPWDEAPKYLIRDRDASYGHAVTRRLAVMGIRDHPTAPRSPWQNGHAERLIGSIRRECLDHIVVFGEAHLRRILAAYAGY</sequence>
<comment type="caution">
    <text evidence="3">The sequence shown here is derived from an EMBL/GenBank/DDBJ whole genome shotgun (WGS) entry which is preliminary data.</text>
</comment>
<protein>
    <submittedName>
        <fullName evidence="3">DDE-type integrase/transposase/recombinase</fullName>
    </submittedName>
</protein>
<keyword evidence="4" id="KW-1185">Reference proteome</keyword>
<keyword evidence="1" id="KW-0472">Membrane</keyword>
<feature type="transmembrane region" description="Helical" evidence="1">
    <location>
        <begin position="55"/>
        <end position="77"/>
    </location>
</feature>
<accession>A0ABS6IM42</accession>
<evidence type="ECO:0000313" key="4">
    <source>
        <dbReference type="Proteomes" id="UP000727907"/>
    </source>
</evidence>
<proteinExistence type="predicted"/>
<keyword evidence="1" id="KW-0812">Transmembrane</keyword>
<dbReference type="Pfam" id="PF13683">
    <property type="entry name" value="rve_3"/>
    <property type="match status" value="1"/>
</dbReference>